<reference evidence="6" key="1">
    <citation type="submission" date="2022-03" db="EMBL/GenBank/DDBJ databases">
        <authorList>
            <person name="Lindestad O."/>
        </authorList>
    </citation>
    <scope>NUCLEOTIDE SEQUENCE</scope>
</reference>
<name>A0A8S4SJW2_9NEOP</name>
<dbReference type="Pfam" id="PF01055">
    <property type="entry name" value="Glyco_hydro_31_2nd"/>
    <property type="match status" value="1"/>
</dbReference>
<accession>A0A8S4SJW2</accession>
<feature type="domain" description="Glycoside hydrolase family 31 TIM barrel" evidence="4">
    <location>
        <begin position="8"/>
        <end position="250"/>
    </location>
</feature>
<dbReference type="EMBL" id="CAKXAJ010026290">
    <property type="protein sequence ID" value="CAH2265664.1"/>
    <property type="molecule type" value="Genomic_DNA"/>
</dbReference>
<dbReference type="PANTHER" id="PTHR22762:SF131">
    <property type="entry name" value="GLYCOSIDE HYDROLASE FAMILY 31 N-TERMINAL DOMAIN-CONTAINING PROTEIN"/>
    <property type="match status" value="1"/>
</dbReference>
<dbReference type="SUPFAM" id="SSF51011">
    <property type="entry name" value="Glycosyl hydrolase domain"/>
    <property type="match status" value="1"/>
</dbReference>
<dbReference type="AlphaFoldDB" id="A0A8S4SJW2"/>
<proteinExistence type="inferred from homology"/>
<sequence length="520" mass="58798">MTDINTTNYNPGVSASEKPGEYPPFDRGLEMDIFIKNSSNQPFVGKVWNRESTVWPDFTHPKAFDYWHEMMADFHHKVKYDGAWIDMNEPSNFLSGSMYGDCAPEDLPYKPIAVPDEGLKYKTLCMDAKHFISRHFDVHNAYALIEAITTYRSLAEVRGKRPFVISRGSFSGIGRWSGHWSGDVFSRWHDLRMSIPDLLSFSIFGVPMMGTDICGFNENTTVELCKRWMQLGAFYPFSRNHNTNDAKDASVFYASLERLVYRKHVSFMQVKNVSFTGRNFLLCKFSTSRKQDASVYYASLVHLIYRWQVSSMRVKFPHNKTVYPIDEQFLIGPNVLISAILTEGANTTKALFPGSNPWFSFADGRELATDEAIDISDTDIVSIRGGAIIPLQEPPSKGPVNTAITRSAPMQLLVVPDVNGQAKGELYWDDGDSINTYEEKKYSHIEFAVKDNQLTSSIQWWGYGVPSINAIRVLGQNPIKTVTVNDVIANFTVNDNKVLTIASVNLALNKPFTIKWTAKN</sequence>
<dbReference type="InterPro" id="IPR048395">
    <property type="entry name" value="Glyco_hydro_31_C"/>
</dbReference>
<evidence type="ECO:0000259" key="5">
    <source>
        <dbReference type="Pfam" id="PF21365"/>
    </source>
</evidence>
<evidence type="ECO:0000256" key="2">
    <source>
        <dbReference type="RuleBase" id="RU361185"/>
    </source>
</evidence>
<evidence type="ECO:0000313" key="6">
    <source>
        <dbReference type="EMBL" id="CAH2265664.1"/>
    </source>
</evidence>
<dbReference type="GO" id="GO:0005975">
    <property type="term" value="P:carbohydrate metabolic process"/>
    <property type="evidence" value="ECO:0007669"/>
    <property type="project" value="InterPro"/>
</dbReference>
<organism evidence="6 7">
    <name type="scientific">Pararge aegeria aegeria</name>
    <dbReference type="NCBI Taxonomy" id="348720"/>
    <lineage>
        <taxon>Eukaryota</taxon>
        <taxon>Metazoa</taxon>
        <taxon>Ecdysozoa</taxon>
        <taxon>Arthropoda</taxon>
        <taxon>Hexapoda</taxon>
        <taxon>Insecta</taxon>
        <taxon>Pterygota</taxon>
        <taxon>Neoptera</taxon>
        <taxon>Endopterygota</taxon>
        <taxon>Lepidoptera</taxon>
        <taxon>Glossata</taxon>
        <taxon>Ditrysia</taxon>
        <taxon>Papilionoidea</taxon>
        <taxon>Nymphalidae</taxon>
        <taxon>Satyrinae</taxon>
        <taxon>Satyrini</taxon>
        <taxon>Parargina</taxon>
        <taxon>Pararge</taxon>
    </lineage>
</organism>
<dbReference type="InterPro" id="IPR000322">
    <property type="entry name" value="Glyco_hydro_31_TIM"/>
</dbReference>
<comment type="similarity">
    <text evidence="1 2">Belongs to the glycosyl hydrolase 31 family.</text>
</comment>
<evidence type="ECO:0000256" key="1">
    <source>
        <dbReference type="ARBA" id="ARBA00007806"/>
    </source>
</evidence>
<dbReference type="Proteomes" id="UP000838756">
    <property type="component" value="Unassembled WGS sequence"/>
</dbReference>
<gene>
    <name evidence="6" type="primary">jg4914</name>
    <name evidence="6" type="ORF">PAEG_LOCUS25002</name>
</gene>
<keyword evidence="2" id="KW-0378">Hydrolase</keyword>
<dbReference type="Gene3D" id="3.20.20.80">
    <property type="entry name" value="Glycosidases"/>
    <property type="match status" value="1"/>
</dbReference>
<dbReference type="PANTHER" id="PTHR22762">
    <property type="entry name" value="ALPHA-GLUCOSIDASE"/>
    <property type="match status" value="1"/>
</dbReference>
<dbReference type="SUPFAM" id="SSF51445">
    <property type="entry name" value="(Trans)glycosidases"/>
    <property type="match status" value="1"/>
</dbReference>
<dbReference type="InterPro" id="IPR017853">
    <property type="entry name" value="GH"/>
</dbReference>
<dbReference type="InterPro" id="IPR013780">
    <property type="entry name" value="Glyco_hydro_b"/>
</dbReference>
<dbReference type="GO" id="GO:0004558">
    <property type="term" value="F:alpha-1,4-glucosidase activity"/>
    <property type="evidence" value="ECO:0007669"/>
    <property type="project" value="TreeGrafter"/>
</dbReference>
<feature type="compositionally biased region" description="Polar residues" evidence="3">
    <location>
        <begin position="1"/>
        <end position="13"/>
    </location>
</feature>
<keyword evidence="2" id="KW-0326">Glycosidase</keyword>
<feature type="region of interest" description="Disordered" evidence="3">
    <location>
        <begin position="1"/>
        <end position="21"/>
    </location>
</feature>
<dbReference type="OrthoDB" id="1334205at2759"/>
<evidence type="ECO:0000259" key="4">
    <source>
        <dbReference type="Pfam" id="PF01055"/>
    </source>
</evidence>
<evidence type="ECO:0000313" key="7">
    <source>
        <dbReference type="Proteomes" id="UP000838756"/>
    </source>
</evidence>
<comment type="caution">
    <text evidence="6">The sequence shown here is derived from an EMBL/GenBank/DDBJ whole genome shotgun (WGS) entry which is preliminary data.</text>
</comment>
<keyword evidence="7" id="KW-1185">Reference proteome</keyword>
<protein>
    <submittedName>
        <fullName evidence="6">Jg4914 protein</fullName>
    </submittedName>
</protein>
<dbReference type="Pfam" id="PF21365">
    <property type="entry name" value="Glyco_hydro_31_3rd"/>
    <property type="match status" value="1"/>
</dbReference>
<evidence type="ECO:0000256" key="3">
    <source>
        <dbReference type="SAM" id="MobiDB-lite"/>
    </source>
</evidence>
<feature type="domain" description="Glycosyl hydrolase family 31 C-terminal" evidence="5">
    <location>
        <begin position="310"/>
        <end position="389"/>
    </location>
</feature>
<dbReference type="Gene3D" id="2.60.40.1180">
    <property type="entry name" value="Golgi alpha-mannosidase II"/>
    <property type="match status" value="2"/>
</dbReference>